<comment type="catalytic activity">
    <reaction evidence="1">
        <text>D-mannonate = 2-dehydro-3-deoxy-D-gluconate + H2O</text>
        <dbReference type="Rhea" id="RHEA:20097"/>
        <dbReference type="ChEBI" id="CHEBI:15377"/>
        <dbReference type="ChEBI" id="CHEBI:17767"/>
        <dbReference type="ChEBI" id="CHEBI:57990"/>
        <dbReference type="EC" id="4.2.1.8"/>
    </reaction>
</comment>
<dbReference type="GO" id="GO:0008927">
    <property type="term" value="F:mannonate dehydratase activity"/>
    <property type="evidence" value="ECO:0007669"/>
    <property type="project" value="UniProtKB-EC"/>
</dbReference>
<dbReference type="InterPro" id="IPR036237">
    <property type="entry name" value="Xyl_isomerase-like_sf"/>
</dbReference>
<dbReference type="Pfam" id="PF03786">
    <property type="entry name" value="UxuA"/>
    <property type="match status" value="1"/>
</dbReference>
<proteinExistence type="inferred from homology"/>
<protein>
    <recommendedName>
        <fullName evidence="7">mannonate dehydratase</fullName>
        <ecNumber evidence="7">4.2.1.8</ecNumber>
    </recommendedName>
</protein>
<dbReference type="PROSITE" id="PS51257">
    <property type="entry name" value="PROKAR_LIPOPROTEIN"/>
    <property type="match status" value="1"/>
</dbReference>
<evidence type="ECO:0000256" key="10">
    <source>
        <dbReference type="ARBA" id="ARBA00023239"/>
    </source>
</evidence>
<dbReference type="GO" id="GO:0030145">
    <property type="term" value="F:manganese ion binding"/>
    <property type="evidence" value="ECO:0007669"/>
    <property type="project" value="TreeGrafter"/>
</dbReference>
<dbReference type="InterPro" id="IPR004628">
    <property type="entry name" value="Man_deHydtase"/>
</dbReference>
<evidence type="ECO:0000256" key="4">
    <source>
        <dbReference type="ARBA" id="ARBA00002713"/>
    </source>
</evidence>
<comment type="function">
    <text evidence="4">Catalyzes the dehydration of D-mannonate.</text>
</comment>
<dbReference type="GO" id="GO:0008198">
    <property type="term" value="F:ferrous iron binding"/>
    <property type="evidence" value="ECO:0007669"/>
    <property type="project" value="TreeGrafter"/>
</dbReference>
<dbReference type="PANTHER" id="PTHR30387:SF2">
    <property type="entry name" value="MANNONATE DEHYDRATASE"/>
    <property type="match status" value="1"/>
</dbReference>
<keyword evidence="10" id="KW-0456">Lyase</keyword>
<organism evidence="11">
    <name type="scientific">marine metagenome</name>
    <dbReference type="NCBI Taxonomy" id="408172"/>
    <lineage>
        <taxon>unclassified sequences</taxon>
        <taxon>metagenomes</taxon>
        <taxon>ecological metagenomes</taxon>
    </lineage>
</organism>
<evidence type="ECO:0000256" key="6">
    <source>
        <dbReference type="ARBA" id="ARBA00007389"/>
    </source>
</evidence>
<dbReference type="Gene3D" id="3.20.20.150">
    <property type="entry name" value="Divalent-metal-dependent TIM barrel enzymes"/>
    <property type="match status" value="1"/>
</dbReference>
<dbReference type="EC" id="4.2.1.8" evidence="7"/>
<dbReference type="EMBL" id="UINC01014518">
    <property type="protein sequence ID" value="SVA61875.1"/>
    <property type="molecule type" value="Genomic_DNA"/>
</dbReference>
<keyword evidence="8" id="KW-0408">Iron</keyword>
<feature type="non-terminal residue" evidence="11">
    <location>
        <position position="311"/>
    </location>
</feature>
<dbReference type="SUPFAM" id="SSF51658">
    <property type="entry name" value="Xylose isomerase-like"/>
    <property type="match status" value="1"/>
</dbReference>
<evidence type="ECO:0000256" key="8">
    <source>
        <dbReference type="ARBA" id="ARBA00023004"/>
    </source>
</evidence>
<reference evidence="11" key="1">
    <citation type="submission" date="2018-05" db="EMBL/GenBank/DDBJ databases">
        <authorList>
            <person name="Lanie J.A."/>
            <person name="Ng W.-L."/>
            <person name="Kazmierczak K.M."/>
            <person name="Andrzejewski T.M."/>
            <person name="Davidsen T.M."/>
            <person name="Wayne K.J."/>
            <person name="Tettelin H."/>
            <person name="Glass J.I."/>
            <person name="Rusch D."/>
            <person name="Podicherti R."/>
            <person name="Tsui H.-C.T."/>
            <person name="Winkler M.E."/>
        </authorList>
    </citation>
    <scope>NUCLEOTIDE SEQUENCE</scope>
</reference>
<evidence type="ECO:0000256" key="9">
    <source>
        <dbReference type="ARBA" id="ARBA00023211"/>
    </source>
</evidence>
<comment type="similarity">
    <text evidence="6">Belongs to the mannonate dehydratase family.</text>
</comment>
<gene>
    <name evidence="11" type="ORF">METZ01_LOCUS114729</name>
</gene>
<evidence type="ECO:0000313" key="11">
    <source>
        <dbReference type="EMBL" id="SVA61875.1"/>
    </source>
</evidence>
<evidence type="ECO:0000256" key="2">
    <source>
        <dbReference type="ARBA" id="ARBA00001936"/>
    </source>
</evidence>
<evidence type="ECO:0000256" key="1">
    <source>
        <dbReference type="ARBA" id="ARBA00001794"/>
    </source>
</evidence>
<dbReference type="PANTHER" id="PTHR30387">
    <property type="entry name" value="MANNONATE DEHYDRATASE"/>
    <property type="match status" value="1"/>
</dbReference>
<sequence>MDRRTFVSLTGGVAGALSITGCQVTRTLPEAKRRPRVRMTVGTQRSPTTDEMLMYFRRHGVEHICGYPETDGWTGPRLQQLRERCELHGISLDMVQFPFMSSSHIDRADRKAIMLGQDPERQKEIDEACEIIRRCSEAGIPAIKYNLSLLGVLRTDPTRGRGGTSYSTWRLVDADPNIETRAGEVAADEMWERITYFLERVIPVAEEYDIRLACHPHDPGVPPEGFHGIARVLGTVDGLKKFVNIKESSHHGLNLCLGTAAEMLENPAEEIHDVIRYFGSRRKIFNIHFRNILGRRDDFQEVFPDEGDMDM</sequence>
<evidence type="ECO:0000256" key="3">
    <source>
        <dbReference type="ARBA" id="ARBA00001954"/>
    </source>
</evidence>
<evidence type="ECO:0000256" key="5">
    <source>
        <dbReference type="ARBA" id="ARBA00004892"/>
    </source>
</evidence>
<accession>A0A381XAS9</accession>
<dbReference type="AlphaFoldDB" id="A0A381XAS9"/>
<comment type="cofactor">
    <cofactor evidence="2">
        <name>Mn(2+)</name>
        <dbReference type="ChEBI" id="CHEBI:29035"/>
    </cofactor>
</comment>
<evidence type="ECO:0000256" key="7">
    <source>
        <dbReference type="ARBA" id="ARBA00012927"/>
    </source>
</evidence>
<comment type="cofactor">
    <cofactor evidence="3">
        <name>Fe(2+)</name>
        <dbReference type="ChEBI" id="CHEBI:29033"/>
    </cofactor>
</comment>
<comment type="pathway">
    <text evidence="5">Carbohydrate metabolism; pentose and glucuronate interconversion.</text>
</comment>
<dbReference type="GO" id="GO:0042840">
    <property type="term" value="P:D-glucuronate catabolic process"/>
    <property type="evidence" value="ECO:0007669"/>
    <property type="project" value="TreeGrafter"/>
</dbReference>
<name>A0A381XAS9_9ZZZZ</name>
<keyword evidence="9" id="KW-0464">Manganese</keyword>